<proteinExistence type="predicted"/>
<protein>
    <submittedName>
        <fullName evidence="1">DUF2750 domain-containing protein</fullName>
    </submittedName>
</protein>
<evidence type="ECO:0000313" key="1">
    <source>
        <dbReference type="EMBL" id="MVT41908.1"/>
    </source>
</evidence>
<gene>
    <name evidence="1" type="ORF">GO495_15060</name>
</gene>
<dbReference type="Proteomes" id="UP000468388">
    <property type="component" value="Unassembled WGS sequence"/>
</dbReference>
<sequence>MNNHKVQNIIKLSKEERFSYFVNKIVDFEQIWGLNNDGWAVLGSQENAVVMPFWPEENFAERCISEEWRGFRPQAISLQDFLDKWLPGMEKDNRLVAVFYFPELKENIIIPPQELKSAILREQEQYL</sequence>
<dbReference type="AlphaFoldDB" id="A0A6N8JBT0"/>
<evidence type="ECO:0000313" key="2">
    <source>
        <dbReference type="Proteomes" id="UP000468388"/>
    </source>
</evidence>
<dbReference type="Pfam" id="PF11042">
    <property type="entry name" value="DUF2750"/>
    <property type="match status" value="1"/>
</dbReference>
<reference evidence="1 2" key="1">
    <citation type="submission" date="2019-12" db="EMBL/GenBank/DDBJ databases">
        <title>The draft genomic sequence of strain Chitinophaga oryziterrae JCM 16595.</title>
        <authorList>
            <person name="Zhang X."/>
        </authorList>
    </citation>
    <scope>NUCLEOTIDE SEQUENCE [LARGE SCALE GENOMIC DNA]</scope>
    <source>
        <strain evidence="1 2">JCM 16595</strain>
    </source>
</reference>
<dbReference type="InterPro" id="IPR021284">
    <property type="entry name" value="DUF2750"/>
</dbReference>
<dbReference type="EMBL" id="WRXO01000003">
    <property type="protein sequence ID" value="MVT41908.1"/>
    <property type="molecule type" value="Genomic_DNA"/>
</dbReference>
<keyword evidence="2" id="KW-1185">Reference proteome</keyword>
<dbReference type="RefSeq" id="WP_157300526.1">
    <property type="nucleotide sequence ID" value="NZ_BAAAZB010000006.1"/>
</dbReference>
<organism evidence="1 2">
    <name type="scientific">Chitinophaga oryziterrae</name>
    <dbReference type="NCBI Taxonomy" id="1031224"/>
    <lineage>
        <taxon>Bacteria</taxon>
        <taxon>Pseudomonadati</taxon>
        <taxon>Bacteroidota</taxon>
        <taxon>Chitinophagia</taxon>
        <taxon>Chitinophagales</taxon>
        <taxon>Chitinophagaceae</taxon>
        <taxon>Chitinophaga</taxon>
    </lineage>
</organism>
<dbReference type="OrthoDB" id="2936081at2"/>
<name>A0A6N8JBT0_9BACT</name>
<comment type="caution">
    <text evidence="1">The sequence shown here is derived from an EMBL/GenBank/DDBJ whole genome shotgun (WGS) entry which is preliminary data.</text>
</comment>
<accession>A0A6N8JBT0</accession>